<feature type="compositionally biased region" description="Polar residues" evidence="1">
    <location>
        <begin position="151"/>
        <end position="172"/>
    </location>
</feature>
<feature type="compositionally biased region" description="Polar residues" evidence="1">
    <location>
        <begin position="206"/>
        <end position="217"/>
    </location>
</feature>
<name>A0AAV0BA99_PHAPC</name>
<protein>
    <submittedName>
        <fullName evidence="2">Uncharacterized protein</fullName>
    </submittedName>
</protein>
<comment type="caution">
    <text evidence="2">The sequence shown here is derived from an EMBL/GenBank/DDBJ whole genome shotgun (WGS) entry which is preliminary data.</text>
</comment>
<sequence>MSYQKFTPVSSFSSNERDWQAEIGMLPWNTSIVFTKESLVRFLKQVEVEVDTNMTQLKKLPKYASFGTLSDGEATVSTVPSQSNTTSVAPSNVHLDSTNTAFIPTRKVREQPGGGSSQIASLLAGDRGDKDDWVPPPISRPNVSKVEDSSSTRVEPSLTSDISTSNANNNIDGVSDGLAEQRANQVMMPDGSIFVPTRKVREPTGGFSTMGSILSGN</sequence>
<keyword evidence="3" id="KW-1185">Reference proteome</keyword>
<proteinExistence type="predicted"/>
<feature type="region of interest" description="Disordered" evidence="1">
    <location>
        <begin position="73"/>
        <end position="175"/>
    </location>
</feature>
<evidence type="ECO:0000313" key="2">
    <source>
        <dbReference type="EMBL" id="CAH7682681.1"/>
    </source>
</evidence>
<dbReference type="AlphaFoldDB" id="A0AAV0BA99"/>
<organism evidence="2 3">
    <name type="scientific">Phakopsora pachyrhizi</name>
    <name type="common">Asian soybean rust disease fungus</name>
    <dbReference type="NCBI Taxonomy" id="170000"/>
    <lineage>
        <taxon>Eukaryota</taxon>
        <taxon>Fungi</taxon>
        <taxon>Dikarya</taxon>
        <taxon>Basidiomycota</taxon>
        <taxon>Pucciniomycotina</taxon>
        <taxon>Pucciniomycetes</taxon>
        <taxon>Pucciniales</taxon>
        <taxon>Phakopsoraceae</taxon>
        <taxon>Phakopsora</taxon>
    </lineage>
</organism>
<gene>
    <name evidence="2" type="ORF">PPACK8108_LOCUS15747</name>
</gene>
<dbReference type="EMBL" id="CALTRL010004233">
    <property type="protein sequence ID" value="CAH7682681.1"/>
    <property type="molecule type" value="Genomic_DNA"/>
</dbReference>
<feature type="region of interest" description="Disordered" evidence="1">
    <location>
        <begin position="197"/>
        <end position="217"/>
    </location>
</feature>
<evidence type="ECO:0000256" key="1">
    <source>
        <dbReference type="SAM" id="MobiDB-lite"/>
    </source>
</evidence>
<evidence type="ECO:0000313" key="3">
    <source>
        <dbReference type="Proteomes" id="UP001153365"/>
    </source>
</evidence>
<reference evidence="2" key="1">
    <citation type="submission" date="2022-06" db="EMBL/GenBank/DDBJ databases">
        <authorList>
            <consortium name="SYNGENTA / RWTH Aachen University"/>
        </authorList>
    </citation>
    <scope>NUCLEOTIDE SEQUENCE</scope>
</reference>
<dbReference type="Proteomes" id="UP001153365">
    <property type="component" value="Unassembled WGS sequence"/>
</dbReference>
<accession>A0AAV0BA99</accession>
<feature type="compositionally biased region" description="Polar residues" evidence="1">
    <location>
        <begin position="75"/>
        <end position="102"/>
    </location>
</feature>